<dbReference type="PANTHER" id="PTHR21262">
    <property type="entry name" value="GUANOSINE-3',5'-BIS DIPHOSPHATE 3'-PYROPHOSPHOHYDROLASE"/>
    <property type="match status" value="1"/>
</dbReference>
<dbReference type="Gene3D" id="3.10.20.30">
    <property type="match status" value="1"/>
</dbReference>
<evidence type="ECO:0000259" key="6">
    <source>
        <dbReference type="PROSITE" id="PS51831"/>
    </source>
</evidence>
<dbReference type="GO" id="GO:0008728">
    <property type="term" value="F:GTP diphosphokinase activity"/>
    <property type="evidence" value="ECO:0007669"/>
    <property type="project" value="UniProtKB-EC"/>
</dbReference>
<dbReference type="InterPro" id="IPR004095">
    <property type="entry name" value="TGS"/>
</dbReference>
<feature type="domain" description="ACT" evidence="5">
    <location>
        <begin position="647"/>
        <end position="719"/>
    </location>
</feature>
<dbReference type="InterPro" id="IPR045865">
    <property type="entry name" value="ACT-like_dom_sf"/>
</dbReference>
<sequence>MEMLKRLEERIKEYSKDANLEIIERAYLLAKDAHKNQTRYSGEPYISHPLEVAFILTDLHMDTDTVCAAILHDVIEDTSASYDMIKSNFNENIANLVDGVTKIGKLQFVTKEQREAENLRKMVIAMANDVRVIIIKLADRLHNMRTLSAMRPDKQRQKARETLDIYAPIAHRLGISKIKWELEDLALLYLDPEAYHDIARKVALKREEREAFIDNVKYMLGKVLKESGIDAKIEGRPKHFYSIYRKMKKGKAFEEIYDLFAIRVLVDTVKDCYGVLGMAHTLWNPMPGRFKDYIAMPKPNMYQSLHTTVFTKGSEPFEIQIRTYEMHRTAEYGIAAHWKYKEGSINKKDDNFEKRLIWIRELMEMENELENADEFMEGVKFDLFTDEVFVFTPNSKVIQLPSGACPIDFAYRIHSDIGNQCVGAKVNGKMAPLTYKLQNGDIVSIITSPNSKGPSRDWLNIVKSSHAKTKIKAFFKKADREENIIRGKEALEKEVKKEGYSLSTIATNGHLEFVKKRFNVNTWDDLYSAIGYGGLKSGLVFQRIKDNFKDEFENEEKEKEVKLVKNKKSKNGNAINVQGYTDLAVFFSNCCNPVPGDNIVGYITKNRGVSIHRADCINVSNTINQERLINVSWNSDVLNENKTFEADVRVTAQDRIGLAAEITTIVSNEGFSMSNFSACSDNKHGSTVNISLNVHNTKELEDLFRKIKNVQGVKDVYRV</sequence>
<dbReference type="STRING" id="445971.ANASTE_02240"/>
<reference evidence="8" key="1">
    <citation type="submission" date="2008-01" db="EMBL/GenBank/DDBJ databases">
        <authorList>
            <person name="Fulton L."/>
            <person name="Clifton S."/>
            <person name="Fulton B."/>
            <person name="Xu J."/>
            <person name="Minx P."/>
            <person name="Pepin K.H."/>
            <person name="Johnson M."/>
            <person name="Thiruvilangam P."/>
            <person name="Bhonagiri V."/>
            <person name="Nash W.E."/>
            <person name="Mardis E.R."/>
            <person name="Wilson R.K."/>
        </authorList>
    </citation>
    <scope>NUCLEOTIDE SEQUENCE [LARGE SCALE GENOMIC DNA]</scope>
    <source>
        <strain evidence="8">DSM 17244</strain>
    </source>
</reference>
<dbReference type="FunFam" id="3.10.20.30:FF:000002">
    <property type="entry name" value="GTP pyrophosphokinase (RelA/SpoT)"/>
    <property type="match status" value="1"/>
</dbReference>
<comment type="caution">
    <text evidence="8">The sequence shown here is derived from an EMBL/GenBank/DDBJ whole genome shotgun (WGS) entry which is preliminary data.</text>
</comment>
<dbReference type="Pfam" id="PF13291">
    <property type="entry name" value="ACT_4"/>
    <property type="match status" value="1"/>
</dbReference>
<reference evidence="8" key="2">
    <citation type="submission" date="2013-08" db="EMBL/GenBank/DDBJ databases">
        <title>Draft genome sequence of Anaerofustis stercorihominis (DSM 17244).</title>
        <authorList>
            <person name="Sudarsanam P."/>
            <person name="Ley R."/>
            <person name="Guruge J."/>
            <person name="Turnbaugh P.J."/>
            <person name="Mahowald M."/>
            <person name="Liep D."/>
            <person name="Gordon J."/>
        </authorList>
    </citation>
    <scope>NUCLEOTIDE SEQUENCE</scope>
    <source>
        <strain evidence="8">DSM 17244</strain>
    </source>
</reference>
<dbReference type="InterPro" id="IPR012675">
    <property type="entry name" value="Beta-grasp_dom_sf"/>
</dbReference>
<dbReference type="Pfam" id="PF02824">
    <property type="entry name" value="TGS"/>
    <property type="match status" value="1"/>
</dbReference>
<name>B1C9E7_9FIRM</name>
<dbReference type="NCBIfam" id="TIGR00691">
    <property type="entry name" value="spoT_relA"/>
    <property type="match status" value="1"/>
</dbReference>
<accession>B1C9E7</accession>
<dbReference type="SUPFAM" id="SSF109604">
    <property type="entry name" value="HD-domain/PDEase-like"/>
    <property type="match status" value="1"/>
</dbReference>
<dbReference type="Pfam" id="PF19296">
    <property type="entry name" value="RelA_AH_RIS"/>
    <property type="match status" value="1"/>
</dbReference>
<feature type="domain" description="HD" evidence="6">
    <location>
        <begin position="45"/>
        <end position="144"/>
    </location>
</feature>
<dbReference type="SMART" id="SM00954">
    <property type="entry name" value="RelA_SpoT"/>
    <property type="match status" value="1"/>
</dbReference>
<protein>
    <recommendedName>
        <fullName evidence="2">GTP diphosphokinase</fullName>
        <ecNumber evidence="2">2.7.6.5</ecNumber>
    </recommendedName>
</protein>
<dbReference type="Proteomes" id="UP000005178">
    <property type="component" value="Unassembled WGS sequence"/>
</dbReference>
<comment type="function">
    <text evidence="4">In eubacteria ppGpp (guanosine 3'-diphosphate 5'-diphosphate) is a mediator of the stringent response that coordinates a variety of cellular activities in response to changes in nutritional abundance.</text>
</comment>
<dbReference type="InterPro" id="IPR007685">
    <property type="entry name" value="RelA_SpoT"/>
</dbReference>
<evidence type="ECO:0000313" key="8">
    <source>
        <dbReference type="EMBL" id="EDS72518.1"/>
    </source>
</evidence>
<dbReference type="FunFam" id="3.30.460.10:FF:000001">
    <property type="entry name" value="GTP pyrophosphokinase RelA"/>
    <property type="match status" value="1"/>
</dbReference>
<dbReference type="Pfam" id="PF04607">
    <property type="entry name" value="RelA_SpoT"/>
    <property type="match status" value="1"/>
</dbReference>
<dbReference type="PANTHER" id="PTHR21262:SF31">
    <property type="entry name" value="GTP PYROPHOSPHOKINASE"/>
    <property type="match status" value="1"/>
</dbReference>
<comment type="catalytic activity">
    <reaction evidence="3">
        <text>GTP + ATP = guanosine 3'-diphosphate 5'-triphosphate + AMP</text>
        <dbReference type="Rhea" id="RHEA:22088"/>
        <dbReference type="ChEBI" id="CHEBI:30616"/>
        <dbReference type="ChEBI" id="CHEBI:37565"/>
        <dbReference type="ChEBI" id="CHEBI:142410"/>
        <dbReference type="ChEBI" id="CHEBI:456215"/>
        <dbReference type="EC" id="2.7.6.5"/>
    </reaction>
</comment>
<dbReference type="CDD" id="cd04876">
    <property type="entry name" value="ACT_RelA-SpoT"/>
    <property type="match status" value="1"/>
</dbReference>
<evidence type="ECO:0000313" key="9">
    <source>
        <dbReference type="Proteomes" id="UP000005178"/>
    </source>
</evidence>
<dbReference type="InterPro" id="IPR002912">
    <property type="entry name" value="ACT_dom"/>
</dbReference>
<dbReference type="InterPro" id="IPR012676">
    <property type="entry name" value="TGS-like"/>
</dbReference>
<dbReference type="EC" id="2.7.6.5" evidence="2"/>
<dbReference type="InterPro" id="IPR006674">
    <property type="entry name" value="HD_domain"/>
</dbReference>
<dbReference type="InterPro" id="IPR045600">
    <property type="entry name" value="RelA/SpoT_AH_RIS"/>
</dbReference>
<dbReference type="PROSITE" id="PS51880">
    <property type="entry name" value="TGS"/>
    <property type="match status" value="1"/>
</dbReference>
<evidence type="ECO:0000259" key="7">
    <source>
        <dbReference type="PROSITE" id="PS51880"/>
    </source>
</evidence>
<comment type="pathway">
    <text evidence="1">Purine metabolism; ppGpp biosynthesis; ppGpp from GTP: step 1/2.</text>
</comment>
<dbReference type="FunFam" id="1.10.3210.10:FF:000001">
    <property type="entry name" value="GTP pyrophosphokinase RelA"/>
    <property type="match status" value="1"/>
</dbReference>
<dbReference type="eggNOG" id="COG0317">
    <property type="taxonomic scope" value="Bacteria"/>
</dbReference>
<proteinExistence type="inferred from homology"/>
<dbReference type="SUPFAM" id="SSF81301">
    <property type="entry name" value="Nucleotidyltransferase"/>
    <property type="match status" value="1"/>
</dbReference>
<dbReference type="UniPathway" id="UPA00908">
    <property type="reaction ID" value="UER00884"/>
</dbReference>
<dbReference type="InterPro" id="IPR003607">
    <property type="entry name" value="HD/PDEase_dom"/>
</dbReference>
<evidence type="ECO:0000256" key="1">
    <source>
        <dbReference type="ARBA" id="ARBA00004976"/>
    </source>
</evidence>
<keyword evidence="9" id="KW-1185">Reference proteome</keyword>
<dbReference type="CDD" id="cd00077">
    <property type="entry name" value="HDc"/>
    <property type="match status" value="1"/>
</dbReference>
<dbReference type="CDD" id="cd05399">
    <property type="entry name" value="NT_Rel-Spo_like"/>
    <property type="match status" value="1"/>
</dbReference>
<evidence type="ECO:0000256" key="4">
    <source>
        <dbReference type="RuleBase" id="RU003847"/>
    </source>
</evidence>
<dbReference type="Pfam" id="PF13328">
    <property type="entry name" value="HD_4"/>
    <property type="match status" value="1"/>
</dbReference>
<dbReference type="EMBL" id="ABIL02000006">
    <property type="protein sequence ID" value="EDS72518.1"/>
    <property type="molecule type" value="Genomic_DNA"/>
</dbReference>
<dbReference type="InterPro" id="IPR043519">
    <property type="entry name" value="NT_sf"/>
</dbReference>
<dbReference type="CDD" id="cd01668">
    <property type="entry name" value="TGS_RSH"/>
    <property type="match status" value="1"/>
</dbReference>
<comment type="similarity">
    <text evidence="4">Belongs to the relA/spoT family.</text>
</comment>
<dbReference type="GO" id="GO:0015970">
    <property type="term" value="P:guanosine tetraphosphate biosynthetic process"/>
    <property type="evidence" value="ECO:0007669"/>
    <property type="project" value="UniProtKB-UniPathway"/>
</dbReference>
<dbReference type="PROSITE" id="PS51671">
    <property type="entry name" value="ACT"/>
    <property type="match status" value="1"/>
</dbReference>
<evidence type="ECO:0000256" key="3">
    <source>
        <dbReference type="ARBA" id="ARBA00048244"/>
    </source>
</evidence>
<dbReference type="PROSITE" id="PS51831">
    <property type="entry name" value="HD"/>
    <property type="match status" value="1"/>
</dbReference>
<dbReference type="SUPFAM" id="SSF81271">
    <property type="entry name" value="TGS-like"/>
    <property type="match status" value="1"/>
</dbReference>
<dbReference type="Gene3D" id="3.30.460.10">
    <property type="entry name" value="Beta Polymerase, domain 2"/>
    <property type="match status" value="1"/>
</dbReference>
<gene>
    <name evidence="8" type="ORF">ANASTE_02240</name>
</gene>
<dbReference type="SMART" id="SM00471">
    <property type="entry name" value="HDc"/>
    <property type="match status" value="1"/>
</dbReference>
<organism evidence="8 9">
    <name type="scientific">Anaerofustis stercorihominis DSM 17244</name>
    <dbReference type="NCBI Taxonomy" id="445971"/>
    <lineage>
        <taxon>Bacteria</taxon>
        <taxon>Bacillati</taxon>
        <taxon>Bacillota</taxon>
        <taxon>Clostridia</taxon>
        <taxon>Eubacteriales</taxon>
        <taxon>Eubacteriaceae</taxon>
        <taxon>Anaerofustis</taxon>
    </lineage>
</organism>
<dbReference type="Gene3D" id="3.30.70.260">
    <property type="match status" value="1"/>
</dbReference>
<dbReference type="HOGENOM" id="CLU_012300_3_0_9"/>
<feature type="domain" description="TGS" evidence="7">
    <location>
        <begin position="386"/>
        <end position="447"/>
    </location>
</feature>
<dbReference type="AlphaFoldDB" id="B1C9E7"/>
<evidence type="ECO:0000256" key="2">
    <source>
        <dbReference type="ARBA" id="ARBA00013251"/>
    </source>
</evidence>
<evidence type="ECO:0000259" key="5">
    <source>
        <dbReference type="PROSITE" id="PS51671"/>
    </source>
</evidence>
<dbReference type="Gene3D" id="1.10.3210.10">
    <property type="entry name" value="Hypothetical protein af1432"/>
    <property type="match status" value="1"/>
</dbReference>
<dbReference type="InterPro" id="IPR033655">
    <property type="entry name" value="TGS_RelA/SpoT"/>
</dbReference>
<dbReference type="InterPro" id="IPR004811">
    <property type="entry name" value="RelA/Spo_fam"/>
</dbReference>
<dbReference type="GO" id="GO:0005886">
    <property type="term" value="C:plasma membrane"/>
    <property type="evidence" value="ECO:0007669"/>
    <property type="project" value="TreeGrafter"/>
</dbReference>
<dbReference type="SUPFAM" id="SSF55021">
    <property type="entry name" value="ACT-like"/>
    <property type="match status" value="1"/>
</dbReference>